<dbReference type="InterPro" id="IPR033738">
    <property type="entry name" value="AsnB_N"/>
</dbReference>
<keyword evidence="12" id="KW-1185">Reference proteome</keyword>
<evidence type="ECO:0000256" key="5">
    <source>
        <dbReference type="ARBA" id="ARBA00022840"/>
    </source>
</evidence>
<dbReference type="InterPro" id="IPR014729">
    <property type="entry name" value="Rossmann-like_a/b/a_fold"/>
</dbReference>
<comment type="caution">
    <text evidence="11">The sequence shown here is derived from an EMBL/GenBank/DDBJ whole genome shotgun (WGS) entry which is preliminary data.</text>
</comment>
<evidence type="ECO:0000256" key="7">
    <source>
        <dbReference type="ARBA" id="ARBA00022962"/>
    </source>
</evidence>
<dbReference type="InterPro" id="IPR017932">
    <property type="entry name" value="GATase_2_dom"/>
</dbReference>
<dbReference type="InterPro" id="IPR051786">
    <property type="entry name" value="ASN_synthetase/amidase"/>
</dbReference>
<dbReference type="PIRSF" id="PIRSF001589">
    <property type="entry name" value="Asn_synthetase_glu-h"/>
    <property type="match status" value="1"/>
</dbReference>
<feature type="binding site" evidence="9">
    <location>
        <position position="297"/>
    </location>
    <ligand>
        <name>ATP</name>
        <dbReference type="ChEBI" id="CHEBI:30616"/>
    </ligand>
</feature>
<feature type="binding site" evidence="9">
    <location>
        <position position="100"/>
    </location>
    <ligand>
        <name>L-glutamine</name>
        <dbReference type="ChEBI" id="CHEBI:58359"/>
    </ligand>
</feature>
<dbReference type="Proteomes" id="UP001431131">
    <property type="component" value="Unassembled WGS sequence"/>
</dbReference>
<dbReference type="AlphaFoldDB" id="A0AAW5E479"/>
<keyword evidence="6" id="KW-0061">Asparagine biosynthesis</keyword>
<dbReference type="CDD" id="cd00712">
    <property type="entry name" value="AsnB"/>
    <property type="match status" value="1"/>
</dbReference>
<dbReference type="GO" id="GO:0006529">
    <property type="term" value="P:asparagine biosynthetic process"/>
    <property type="evidence" value="ECO:0007669"/>
    <property type="project" value="UniProtKB-KW"/>
</dbReference>
<keyword evidence="5 9" id="KW-0067">ATP-binding</keyword>
<organism evidence="11 12">
    <name type="scientific">Fredinandcohnia quinoae</name>
    <dbReference type="NCBI Taxonomy" id="2918902"/>
    <lineage>
        <taxon>Bacteria</taxon>
        <taxon>Bacillati</taxon>
        <taxon>Bacillota</taxon>
        <taxon>Bacilli</taxon>
        <taxon>Bacillales</taxon>
        <taxon>Bacillaceae</taxon>
        <taxon>Fredinandcohnia</taxon>
    </lineage>
</organism>
<keyword evidence="6" id="KW-0028">Amino-acid biosynthesis</keyword>
<keyword evidence="7" id="KW-0315">Glutamine amidotransferase</keyword>
<dbReference type="EC" id="6.3.5.4" evidence="3"/>
<evidence type="ECO:0000313" key="11">
    <source>
        <dbReference type="EMBL" id="MCH1624882.1"/>
    </source>
</evidence>
<feature type="domain" description="Glutamine amidotransferase type-2" evidence="10">
    <location>
        <begin position="2"/>
        <end position="217"/>
    </location>
</feature>
<evidence type="ECO:0000256" key="9">
    <source>
        <dbReference type="PIRSR" id="PIRSR001589-2"/>
    </source>
</evidence>
<dbReference type="PROSITE" id="PS51278">
    <property type="entry name" value="GATASE_TYPE_2"/>
    <property type="match status" value="1"/>
</dbReference>
<dbReference type="Pfam" id="PF13537">
    <property type="entry name" value="GATase_7"/>
    <property type="match status" value="1"/>
</dbReference>
<dbReference type="EMBL" id="JAKTTI010000006">
    <property type="protein sequence ID" value="MCH1624882.1"/>
    <property type="molecule type" value="Genomic_DNA"/>
</dbReference>
<dbReference type="InterPro" id="IPR029055">
    <property type="entry name" value="Ntn_hydrolases_N"/>
</dbReference>
<evidence type="ECO:0000256" key="1">
    <source>
        <dbReference type="ARBA" id="ARBA00005187"/>
    </source>
</evidence>
<reference evidence="11" key="1">
    <citation type="submission" date="2022-02" db="EMBL/GenBank/DDBJ databases">
        <title>Fredinandcohnia quinoae sp. nov. isolated from Chenopodium quinoa seeds.</title>
        <authorList>
            <person name="Saati-Santamaria Z."/>
            <person name="Flores-Felix J.D."/>
            <person name="Igual J.M."/>
            <person name="Velazquez E."/>
            <person name="Garcia-Fraile P."/>
            <person name="Martinez-Molina E."/>
        </authorList>
    </citation>
    <scope>NUCLEOTIDE SEQUENCE</scope>
    <source>
        <strain evidence="11">SECRCQ15</strain>
    </source>
</reference>
<evidence type="ECO:0000256" key="6">
    <source>
        <dbReference type="ARBA" id="ARBA00022888"/>
    </source>
</evidence>
<dbReference type="Pfam" id="PF00733">
    <property type="entry name" value="Asn_synthase"/>
    <property type="match status" value="1"/>
</dbReference>
<comment type="catalytic activity">
    <reaction evidence="8">
        <text>L-aspartate + L-glutamine + ATP + H2O = L-asparagine + L-glutamate + AMP + diphosphate + H(+)</text>
        <dbReference type="Rhea" id="RHEA:12228"/>
        <dbReference type="ChEBI" id="CHEBI:15377"/>
        <dbReference type="ChEBI" id="CHEBI:15378"/>
        <dbReference type="ChEBI" id="CHEBI:29985"/>
        <dbReference type="ChEBI" id="CHEBI:29991"/>
        <dbReference type="ChEBI" id="CHEBI:30616"/>
        <dbReference type="ChEBI" id="CHEBI:33019"/>
        <dbReference type="ChEBI" id="CHEBI:58048"/>
        <dbReference type="ChEBI" id="CHEBI:58359"/>
        <dbReference type="ChEBI" id="CHEBI:456215"/>
        <dbReference type="EC" id="6.3.5.4"/>
    </reaction>
</comment>
<dbReference type="GO" id="GO:0004066">
    <property type="term" value="F:asparagine synthase (glutamine-hydrolyzing) activity"/>
    <property type="evidence" value="ECO:0007669"/>
    <property type="project" value="UniProtKB-EC"/>
</dbReference>
<dbReference type="RefSeq" id="WP_240253669.1">
    <property type="nucleotide sequence ID" value="NZ_JAKTTI010000006.1"/>
</dbReference>
<evidence type="ECO:0000256" key="2">
    <source>
        <dbReference type="ARBA" id="ARBA00005752"/>
    </source>
</evidence>
<dbReference type="SUPFAM" id="SSF52402">
    <property type="entry name" value="Adenine nucleotide alpha hydrolases-like"/>
    <property type="match status" value="1"/>
</dbReference>
<comment type="similarity">
    <text evidence="2">Belongs to the asparagine synthetase family.</text>
</comment>
<accession>A0AAW5E479</accession>
<dbReference type="Gene3D" id="3.40.50.620">
    <property type="entry name" value="HUPs"/>
    <property type="match status" value="2"/>
</dbReference>
<dbReference type="InterPro" id="IPR001962">
    <property type="entry name" value="Asn_synthase"/>
</dbReference>
<protein>
    <recommendedName>
        <fullName evidence="3">asparagine synthase (glutamine-hydrolyzing)</fullName>
        <ecNumber evidence="3">6.3.5.4</ecNumber>
    </recommendedName>
</protein>
<evidence type="ECO:0000256" key="8">
    <source>
        <dbReference type="ARBA" id="ARBA00048741"/>
    </source>
</evidence>
<dbReference type="GO" id="GO:0005524">
    <property type="term" value="F:ATP binding"/>
    <property type="evidence" value="ECO:0007669"/>
    <property type="project" value="UniProtKB-KW"/>
</dbReference>
<evidence type="ECO:0000313" key="12">
    <source>
        <dbReference type="Proteomes" id="UP001431131"/>
    </source>
</evidence>
<proteinExistence type="inferred from homology"/>
<gene>
    <name evidence="11" type="ORF">MJG50_06050</name>
</gene>
<dbReference type="InterPro" id="IPR006426">
    <property type="entry name" value="Asn_synth_AEB"/>
</dbReference>
<evidence type="ECO:0000256" key="4">
    <source>
        <dbReference type="ARBA" id="ARBA00022741"/>
    </source>
</evidence>
<dbReference type="Gene3D" id="3.60.20.10">
    <property type="entry name" value="Glutamine Phosphoribosylpyrophosphate, subunit 1, domain 1"/>
    <property type="match status" value="1"/>
</dbReference>
<evidence type="ECO:0000256" key="3">
    <source>
        <dbReference type="ARBA" id="ARBA00012737"/>
    </source>
</evidence>
<evidence type="ECO:0000259" key="10">
    <source>
        <dbReference type="PROSITE" id="PS51278"/>
    </source>
</evidence>
<keyword evidence="4 9" id="KW-0547">Nucleotide-binding</keyword>
<dbReference type="PANTHER" id="PTHR43284:SF1">
    <property type="entry name" value="ASPARAGINE SYNTHETASE"/>
    <property type="match status" value="1"/>
</dbReference>
<dbReference type="SUPFAM" id="SSF56235">
    <property type="entry name" value="N-terminal nucleophile aminohydrolases (Ntn hydrolases)"/>
    <property type="match status" value="1"/>
</dbReference>
<dbReference type="PANTHER" id="PTHR43284">
    <property type="entry name" value="ASPARAGINE SYNTHETASE (GLUTAMINE-HYDROLYZING)"/>
    <property type="match status" value="1"/>
</dbReference>
<sequence length="645" mass="74931">MSAITGIYNLNQEPVSIDHINGIMNSLQKYPANDIQVWNKENVFLGCHAQWITPESVGEQLPYFDHERQLTITADAIIDNRDELCELLNIPTPYRAEITDSELILLAYNRWGDQSPKFLLGDFAFMIWDARKRQFFGARDFSGTRTLYYYNDLQRFAFCTVIKSLLTLPYIKPDLHEGWIAEFLAIPVTVDALDTSTTVYKHINQIPPSHSIKITAESIKLSRYCTVIHGKKLKLKSNGEYEEAFQEVFNKAVKSRLRTYRQVGSHLSGGLDSGSVASYAVSELRKQKKQLYTYSYIPVENFVDWTHKTRVANEREYIQSTVDYVGNIKENYLDFEGKSPLSEVDDWLDTMEMPYKFYENSFWIKGIYEIANQHDVGILLNGQRGNWTVSWGHALDYYALLLKRLNWTKLYNEVQLFSKNMGVNKRRTMSFVLKKAFPVIRKIVSPNSDYKLPMLINPDFATKTNVFEKLRENGINPLGAPLGTVYQIREHQFEQPCYWNLNGTIGTKLSLRHAIWERDPTNDLRVIEFCLSVPEGQFVQKGIDRSLIRRATVNYLPDNIRLNMRKRGIQGADGLQRMLPLWNEFIDETEKLSSDSRVTEYLNKEEIKSSISKIRNEPKPEIVFDDSFRILMRSLIFSRFINKYA</sequence>
<name>A0AAW5E479_9BACI</name>
<comment type="pathway">
    <text evidence="1">Amino-acid biosynthesis; L-asparagine biosynthesis; L-asparagine from L-aspartate (L-Gln route): step 1/1.</text>
</comment>